<protein>
    <submittedName>
        <fullName evidence="1">Uncharacterized protein</fullName>
    </submittedName>
</protein>
<evidence type="ECO:0000313" key="2">
    <source>
        <dbReference type="Proteomes" id="UP001205311"/>
    </source>
</evidence>
<dbReference type="Gene3D" id="3.90.1150.10">
    <property type="entry name" value="Aspartate Aminotransferase, domain 1"/>
    <property type="match status" value="1"/>
</dbReference>
<dbReference type="RefSeq" id="WP_253668072.1">
    <property type="nucleotide sequence ID" value="NZ_JAMTCP010000003.1"/>
</dbReference>
<keyword evidence="2" id="KW-1185">Reference proteome</keyword>
<organism evidence="1 2">
    <name type="scientific">Streptoalloteichus tenebrarius (strain ATCC 17920 / DSM 40477 / JCM 4838 / CBS 697.72 / NBRC 16177 / NCIMB 11028 / NRRL B-12390 / A12253. 1 / ISP 5477)</name>
    <name type="common">Streptomyces tenebrarius</name>
    <dbReference type="NCBI Taxonomy" id="1933"/>
    <lineage>
        <taxon>Bacteria</taxon>
        <taxon>Bacillati</taxon>
        <taxon>Actinomycetota</taxon>
        <taxon>Actinomycetes</taxon>
        <taxon>Pseudonocardiales</taxon>
        <taxon>Pseudonocardiaceae</taxon>
        <taxon>Streptoalloteichus</taxon>
    </lineage>
</organism>
<accession>A0ABT1HNM2</accession>
<gene>
    <name evidence="1" type="ORF">LX15_000786</name>
</gene>
<dbReference type="EMBL" id="JAMTCP010000003">
    <property type="protein sequence ID" value="MCP2257101.1"/>
    <property type="molecule type" value="Genomic_DNA"/>
</dbReference>
<reference evidence="1 2" key="1">
    <citation type="submission" date="2022-06" db="EMBL/GenBank/DDBJ databases">
        <title>Genomic Encyclopedia of Archaeal and Bacterial Type Strains, Phase II (KMG-II): from individual species to whole genera.</title>
        <authorList>
            <person name="Goeker M."/>
        </authorList>
    </citation>
    <scope>NUCLEOTIDE SEQUENCE [LARGE SCALE GENOMIC DNA]</scope>
    <source>
        <strain evidence="1 2">DSM 40477</strain>
    </source>
</reference>
<evidence type="ECO:0000313" key="1">
    <source>
        <dbReference type="EMBL" id="MCP2257101.1"/>
    </source>
</evidence>
<dbReference type="InterPro" id="IPR015422">
    <property type="entry name" value="PyrdxlP-dep_Trfase_small"/>
</dbReference>
<dbReference type="Proteomes" id="UP001205311">
    <property type="component" value="Unassembled WGS sequence"/>
</dbReference>
<comment type="caution">
    <text evidence="1">The sequence shown here is derived from an EMBL/GenBank/DDBJ whole genome shotgun (WGS) entry which is preliminary data.</text>
</comment>
<proteinExistence type="predicted"/>
<sequence>MPLSPDTSHSAETGHATGCVTGGLTEEVAGEIVDATVALAEDCSPRQRSAWRGDTLDASLGYVRGVAVARTPELLGPAVVAVAPPPEVTRWSLFSLPMRLDPEHAEGLSRDLLVRALSAEGMSAHEGHLDPVYRRPLFRVNPIDHRNDGCPAAEHAADAAGFVISHRMFLGPESWMRRLAELINEIVASGRCHVTA</sequence>
<name>A0ABT1HNM2_STRSD</name>